<name>A0A4Q7KE80_9PSEU</name>
<evidence type="ECO:0000313" key="3">
    <source>
        <dbReference type="Proteomes" id="UP000294257"/>
    </source>
</evidence>
<evidence type="ECO:0008006" key="4">
    <source>
        <dbReference type="Google" id="ProtNLM"/>
    </source>
</evidence>
<feature type="chain" id="PRO_5038699162" description="Lipoprotein" evidence="1">
    <location>
        <begin position="22"/>
        <end position="415"/>
    </location>
</feature>
<reference evidence="2 3" key="1">
    <citation type="submission" date="2019-02" db="EMBL/GenBank/DDBJ databases">
        <title>Genomic Encyclopedia of Type Strains, Phase IV (KMG-IV): sequencing the most valuable type-strain genomes for metagenomic binning, comparative biology and taxonomic classification.</title>
        <authorList>
            <person name="Goeker M."/>
        </authorList>
    </citation>
    <scope>NUCLEOTIDE SEQUENCE [LARGE SCALE GENOMIC DNA]</scope>
    <source>
        <strain evidence="2 3">DSM 101727</strain>
    </source>
</reference>
<dbReference type="Gene3D" id="2.130.10.10">
    <property type="entry name" value="YVTN repeat-like/Quinoprotein amine dehydrogenase"/>
    <property type="match status" value="1"/>
</dbReference>
<organism evidence="2 3">
    <name type="scientific">Herbihabitans rhizosphaerae</name>
    <dbReference type="NCBI Taxonomy" id="1872711"/>
    <lineage>
        <taxon>Bacteria</taxon>
        <taxon>Bacillati</taxon>
        <taxon>Actinomycetota</taxon>
        <taxon>Actinomycetes</taxon>
        <taxon>Pseudonocardiales</taxon>
        <taxon>Pseudonocardiaceae</taxon>
        <taxon>Herbihabitans</taxon>
    </lineage>
</organism>
<comment type="caution">
    <text evidence="2">The sequence shown here is derived from an EMBL/GenBank/DDBJ whole genome shotgun (WGS) entry which is preliminary data.</text>
</comment>
<dbReference type="InterPro" id="IPR015943">
    <property type="entry name" value="WD40/YVTN_repeat-like_dom_sf"/>
</dbReference>
<dbReference type="InterPro" id="IPR011047">
    <property type="entry name" value="Quinoprotein_ADH-like_sf"/>
</dbReference>
<keyword evidence="3" id="KW-1185">Reference proteome</keyword>
<accession>A0A4Q7KE80</accession>
<evidence type="ECO:0000256" key="1">
    <source>
        <dbReference type="SAM" id="SignalP"/>
    </source>
</evidence>
<gene>
    <name evidence="2" type="ORF">EV193_11519</name>
</gene>
<dbReference type="AlphaFoldDB" id="A0A4Q7KE80"/>
<dbReference type="Proteomes" id="UP000294257">
    <property type="component" value="Unassembled WGS sequence"/>
</dbReference>
<protein>
    <recommendedName>
        <fullName evidence="4">Lipoprotein</fullName>
    </recommendedName>
</protein>
<proteinExistence type="predicted"/>
<keyword evidence="1" id="KW-0732">Signal</keyword>
<dbReference type="PROSITE" id="PS51257">
    <property type="entry name" value="PROKAR_LIPOPROTEIN"/>
    <property type="match status" value="1"/>
</dbReference>
<dbReference type="RefSeq" id="WP_242613769.1">
    <property type="nucleotide sequence ID" value="NZ_SGWQ01000015.1"/>
</dbReference>
<dbReference type="SUPFAM" id="SSF50998">
    <property type="entry name" value="Quinoprotein alcohol dehydrogenase-like"/>
    <property type="match status" value="1"/>
</dbReference>
<evidence type="ECO:0000313" key="2">
    <source>
        <dbReference type="EMBL" id="RZS31140.1"/>
    </source>
</evidence>
<dbReference type="EMBL" id="SGWQ01000015">
    <property type="protein sequence ID" value="RZS31140.1"/>
    <property type="molecule type" value="Genomic_DNA"/>
</dbReference>
<sequence length="415" mass="43247">MMKRLTGRGAGLLVVVSLLLAACGGDGPQAGAPAGGVPHGYVEGAEETAETQSRLIVADAGTGLVHVVDLITEQVVPAGRVDGVRGITGDGRFGYLTGRDGSVRVVDSGSWMVDHGDHVHYYRAPVREVGVVPGIVPSSGPGAGPVAAYSDPAVTAVSFPNGTTSLLDRAKLDKGSVAELATIARTAHLSTAVPYRERVLASVADPGQRHARGVRVHDRQGNPVAEVAQPCPELQGQAVTRRGVVFGCADGALLVTEKDGAFTGEKIPYPRQVDPGERAIRFTHRPGSSTLTAPAGDSGAWLLDTARRTWRRIETGPLAAVNAVGEGAPLLALTRDGILRAYDTTTGAERARTQLMAPEATTLAAAPSIQIDNTRAYVNNPSSGQVYEIDYNDGLRRARTLTVGGKASHIVETGR</sequence>
<feature type="signal peptide" evidence="1">
    <location>
        <begin position="1"/>
        <end position="21"/>
    </location>
</feature>